<evidence type="ECO:0000313" key="3">
    <source>
        <dbReference type="Proteomes" id="UP000004483"/>
    </source>
</evidence>
<reference evidence="2 3" key="1">
    <citation type="submission" date="2009-01" db="EMBL/GenBank/DDBJ databases">
        <authorList>
            <person name="Qin X."/>
            <person name="Bachman B."/>
            <person name="Battles P."/>
            <person name="Bell A."/>
            <person name="Bess C."/>
            <person name="Bickham C."/>
            <person name="Chaboub L."/>
            <person name="Chen D."/>
            <person name="Coyle M."/>
            <person name="Deiros D.R."/>
            <person name="Dinh H."/>
            <person name="Forbes L."/>
            <person name="Fowler G."/>
            <person name="Francisco L."/>
            <person name="Fu Q."/>
            <person name="Gubbala S."/>
            <person name="Hale W."/>
            <person name="Han Y."/>
            <person name="Hemphill L."/>
            <person name="Highlander S.K."/>
            <person name="Hirani K."/>
            <person name="Hogues M."/>
            <person name="Jackson L."/>
            <person name="Jakkamsetti A."/>
            <person name="Javaid M."/>
            <person name="Jiang H."/>
            <person name="Korchina V."/>
            <person name="Kovar C."/>
            <person name="Lara F."/>
            <person name="Lee S."/>
            <person name="Mata R."/>
            <person name="Mathew T."/>
            <person name="Moen C."/>
            <person name="Morales K."/>
            <person name="Munidasa M."/>
            <person name="Nazareth L."/>
            <person name="Ngo R."/>
            <person name="Nguyen L."/>
            <person name="Okwuonu G."/>
            <person name="Ongeri F."/>
            <person name="Patil S."/>
            <person name="Petrosino J."/>
            <person name="Pham C."/>
            <person name="Pham P."/>
            <person name="Pu L.-L."/>
            <person name="Puazo M."/>
            <person name="Raj R."/>
            <person name="Reid J."/>
            <person name="Rouhana J."/>
            <person name="Saada N."/>
            <person name="Shang Y."/>
            <person name="Simmons D."/>
            <person name="Thornton R."/>
            <person name="Warren J."/>
            <person name="Weissenberger G."/>
            <person name="Zhang J."/>
            <person name="Zhang L."/>
            <person name="Zhou C."/>
            <person name="Zhu D."/>
            <person name="Muzny D."/>
            <person name="Worley K."/>
            <person name="Gibbs R."/>
        </authorList>
    </citation>
    <scope>NUCLEOTIDE SEQUENCE [LARGE SCALE GENOMIC DNA]</scope>
    <source>
        <strain evidence="2 3">ATCC 49540</strain>
    </source>
</reference>
<dbReference type="HOGENOM" id="CLU_2330349_0_0_9"/>
<dbReference type="AlphaFoldDB" id="C2EUK2"/>
<evidence type="ECO:0000313" key="2">
    <source>
        <dbReference type="EMBL" id="EEJ40435.1"/>
    </source>
</evidence>
<dbReference type="EMBL" id="ACGV01000130">
    <property type="protein sequence ID" value="EEJ40435.1"/>
    <property type="molecule type" value="Genomic_DNA"/>
</dbReference>
<dbReference type="Proteomes" id="UP000004483">
    <property type="component" value="Unassembled WGS sequence"/>
</dbReference>
<dbReference type="STRING" id="1423814.HMPREF0549_1138"/>
<protein>
    <recommendedName>
        <fullName evidence="1">DUF7671 domain-containing protein</fullName>
    </recommendedName>
</protein>
<sequence>MVRLTYGWRKRIVSKKGKYEVQRFTCIPVETDDNGQYQLKVDQQGNAKIHIWRTGKHTKGKYQRPGQLMLTENNLMAVIIAAEPMAFKDRHSETPLQRFLTTFVDDAVLQQGLKLLK</sequence>
<dbReference type="eggNOG" id="ENOG50348YF">
    <property type="taxonomic scope" value="Bacteria"/>
</dbReference>
<name>C2EUK2_9LACO</name>
<dbReference type="InterPro" id="IPR056088">
    <property type="entry name" value="DUF7671"/>
</dbReference>
<comment type="caution">
    <text evidence="2">The sequence shown here is derived from an EMBL/GenBank/DDBJ whole genome shotgun (WGS) entry which is preliminary data.</text>
</comment>
<gene>
    <name evidence="2" type="ORF">HMPREF0549_1138</name>
</gene>
<organism evidence="2 3">
    <name type="scientific">Limosilactobacillus vaginalis DSM 5837 = ATCC 49540</name>
    <dbReference type="NCBI Taxonomy" id="1423814"/>
    <lineage>
        <taxon>Bacteria</taxon>
        <taxon>Bacillati</taxon>
        <taxon>Bacillota</taxon>
        <taxon>Bacilli</taxon>
        <taxon>Lactobacillales</taxon>
        <taxon>Lactobacillaceae</taxon>
        <taxon>Limosilactobacillus</taxon>
    </lineage>
</organism>
<proteinExistence type="predicted"/>
<dbReference type="Pfam" id="PF24710">
    <property type="entry name" value="DUF7671"/>
    <property type="match status" value="1"/>
</dbReference>
<evidence type="ECO:0000259" key="1">
    <source>
        <dbReference type="Pfam" id="PF24710"/>
    </source>
</evidence>
<accession>C2EUK2</accession>
<feature type="domain" description="DUF7671" evidence="1">
    <location>
        <begin position="16"/>
        <end position="111"/>
    </location>
</feature>